<feature type="transmembrane region" description="Helical" evidence="1">
    <location>
        <begin position="24"/>
        <end position="45"/>
    </location>
</feature>
<dbReference type="OrthoDB" id="252901at2"/>
<gene>
    <name evidence="2" type="ORF">PX52LOC_03154</name>
</gene>
<keyword evidence="1" id="KW-1133">Transmembrane helix</keyword>
<keyword evidence="1" id="KW-0472">Membrane</keyword>
<dbReference type="InterPro" id="IPR036465">
    <property type="entry name" value="vWFA_dom_sf"/>
</dbReference>
<protein>
    <submittedName>
        <fullName evidence="2">VWA domain-containing protein</fullName>
    </submittedName>
</protein>
<dbReference type="Gene3D" id="3.40.50.880">
    <property type="match status" value="1"/>
</dbReference>
<dbReference type="AlphaFoldDB" id="A0A5C1AGH5"/>
<feature type="transmembrane region" description="Helical" evidence="1">
    <location>
        <begin position="842"/>
        <end position="859"/>
    </location>
</feature>
<dbReference type="PANTHER" id="PTHR37947">
    <property type="entry name" value="BLL2462 PROTEIN"/>
    <property type="match status" value="1"/>
</dbReference>
<dbReference type="PANTHER" id="PTHR37947:SF1">
    <property type="entry name" value="BLL2462 PROTEIN"/>
    <property type="match status" value="1"/>
</dbReference>
<evidence type="ECO:0000256" key="1">
    <source>
        <dbReference type="SAM" id="Phobius"/>
    </source>
</evidence>
<keyword evidence="3" id="KW-1185">Reference proteome</keyword>
<proteinExistence type="predicted"/>
<keyword evidence="1" id="KW-0812">Transmembrane</keyword>
<name>A0A5C1AGH5_9BACT</name>
<evidence type="ECO:0000313" key="3">
    <source>
        <dbReference type="Proteomes" id="UP000324974"/>
    </source>
</evidence>
<dbReference type="Gene3D" id="3.40.50.410">
    <property type="entry name" value="von Willebrand factor, type A domain"/>
    <property type="match status" value="1"/>
</dbReference>
<accession>A0A5C1AGH5</accession>
<organism evidence="2 3">
    <name type="scientific">Limnoglobus roseus</name>
    <dbReference type="NCBI Taxonomy" id="2598579"/>
    <lineage>
        <taxon>Bacteria</taxon>
        <taxon>Pseudomonadati</taxon>
        <taxon>Planctomycetota</taxon>
        <taxon>Planctomycetia</taxon>
        <taxon>Gemmatales</taxon>
        <taxon>Gemmataceae</taxon>
        <taxon>Limnoglobus</taxon>
    </lineage>
</organism>
<dbReference type="KEGG" id="lrs:PX52LOC_03154"/>
<evidence type="ECO:0000313" key="2">
    <source>
        <dbReference type="EMBL" id="QEL16214.1"/>
    </source>
</evidence>
<dbReference type="CDD" id="cd00198">
    <property type="entry name" value="vWFA"/>
    <property type="match status" value="1"/>
</dbReference>
<dbReference type="EMBL" id="CP042425">
    <property type="protein sequence ID" value="QEL16214.1"/>
    <property type="molecule type" value="Genomic_DNA"/>
</dbReference>
<sequence>MTSISLPFTDAFLRLGLPFPGLSVPLRVFLTLLLLGLFSGLLVMLYRYETRLIRPRFAVALLTLRLISFALIFLTLSLEPVLARSVKEEVPGKVLIAVDRSDSMKVTDPTRPLAEKLRIAKVLKLVPDLASDAQLEAWAKDCETGGLPRFALLGGEGESRRFEAVVKKIDEVNRLDLCSRILTKDGLGLIDAVREKHGIELIGFGKDVIALPVGADRLAEALSSAAGKKDGQTTLYTDLKLPLIRASKSVGDGVDASGPKLLGVVLLTDGRHNWGESPALRARELGERKVPVFSVAIAPKDPPADIAVVSAQAQAATVFKGSIVPVEVGVRITGWPAGKVKVSLDFPTNPDGSKKPPLEESVDHDGRDAVYPLTFKAKMDEPGPQLMTVTAEGGEKDRFPENNRRSARVNVVKDRAKVMLIDGESRWEFHYLHTCLGRDPNMDIRSTVFRQPRIGKLNDEELRKMGTPANKLPDDLEVLTSYDCIVLGDVEQSQMNPAQREAIEKYVAESGGTLVMLAGKRAMPLEYANAENDPFRKLLPLRNPKAFISDDGFPLNITGEGERSWFLSMGDTAGQNRAAWDRLPLHYWATVGELKDGAEALAVVPGGGVRDRAVIARQSYGFGRVLYVGIDSTWRWRFKVGDFYHHRFWGQVAQWAASDRLLPVTNATGTIRFGTREPIYSGGQEVEFVVRTSDAVKKLGPNSLKGARVIRLPDSVDGKETSVGLIPLTNPDGRPRDLSGKAHDLTPGKYAVELEIPEWTDQLQGPPGPDGRATKLRCTFEVAPPDNEELVDLAANLSLLEELAQAGGGKVYTIENAKELVDALAAQSATREYFIERPLRQSWWILGVFLAFITLEWILRKWAGLP</sequence>
<dbReference type="Proteomes" id="UP000324974">
    <property type="component" value="Chromosome"/>
</dbReference>
<reference evidence="3" key="1">
    <citation type="submission" date="2019-08" db="EMBL/GenBank/DDBJ databases">
        <title>Limnoglobus roseus gen. nov., sp. nov., a novel freshwater planctomycete with a giant genome from the family Gemmataceae.</title>
        <authorList>
            <person name="Kulichevskaya I.S."/>
            <person name="Naumoff D.G."/>
            <person name="Miroshnikov K."/>
            <person name="Ivanova A."/>
            <person name="Philippov D.A."/>
            <person name="Hakobyan A."/>
            <person name="Rijpstra I.C."/>
            <person name="Sinninghe Damste J.S."/>
            <person name="Liesack W."/>
            <person name="Dedysh S.N."/>
        </authorList>
    </citation>
    <scope>NUCLEOTIDE SEQUENCE [LARGE SCALE GENOMIC DNA]</scope>
    <source>
        <strain evidence="3">PX52</strain>
    </source>
</reference>
<dbReference type="InterPro" id="IPR029062">
    <property type="entry name" value="Class_I_gatase-like"/>
</dbReference>
<feature type="transmembrane region" description="Helical" evidence="1">
    <location>
        <begin position="57"/>
        <end position="78"/>
    </location>
</feature>
<dbReference type="RefSeq" id="WP_149110971.1">
    <property type="nucleotide sequence ID" value="NZ_CP042425.1"/>
</dbReference>
<dbReference type="SUPFAM" id="SSF52317">
    <property type="entry name" value="Class I glutamine amidotransferase-like"/>
    <property type="match status" value="1"/>
</dbReference>